<sequence>MKDFDGGGTGAKWLYWVIDPIESFKDNGEGEKNHALIIPIPGRAPQIIHNPVLWKFGKRAFDCLASKLDLEITRIVIDTVFYYFLGGLIKVWNGHEEMLEPLIEGGHIRVINSDSEESIPGQESIRVDQTDPWTAYGHRIEPLIRILDNIMETVNLEQDFDDWPYDREFLAAYFTLCHIDNIAVKYALDDAYVDDHELARYWFDKIDNYKRIRDAISRRERFAKWEKSETGNKVRHARRNEARSLVTEDWNDKKTTFASTEKAGIHYADWLREKGFEYEPRTVTNWIRQYAKDNGIRLR</sequence>
<dbReference type="EMBL" id="CP071247">
    <property type="protein sequence ID" value="QSP93801.1"/>
    <property type="molecule type" value="Genomic_DNA"/>
</dbReference>
<evidence type="ECO:0000313" key="1">
    <source>
        <dbReference type="EMBL" id="QSP93801.1"/>
    </source>
</evidence>
<protein>
    <submittedName>
        <fullName evidence="1">Uncharacterized protein</fullName>
    </submittedName>
</protein>
<gene>
    <name evidence="1" type="ORF">LPB19_11400</name>
</gene>
<keyword evidence="2" id="KW-1185">Reference proteome</keyword>
<reference evidence="1 2" key="1">
    <citation type="submission" date="2021-03" db="EMBL/GenBank/DDBJ databases">
        <title>Genome sequencing of Marinobacter sp. LPB0319.</title>
        <authorList>
            <person name="Kim J."/>
        </authorList>
    </citation>
    <scope>NUCLEOTIDE SEQUENCE [LARGE SCALE GENOMIC DNA]</scope>
    <source>
        <strain evidence="1 2">LPB0319</strain>
    </source>
</reference>
<name>A0ABX7MNG1_9GAMM</name>
<organism evidence="1 2">
    <name type="scientific">Marinobacter salinisoli</name>
    <dbReference type="NCBI Taxonomy" id="2769486"/>
    <lineage>
        <taxon>Bacteria</taxon>
        <taxon>Pseudomonadati</taxon>
        <taxon>Pseudomonadota</taxon>
        <taxon>Gammaproteobacteria</taxon>
        <taxon>Pseudomonadales</taxon>
        <taxon>Marinobacteraceae</taxon>
        <taxon>Marinobacter</taxon>
    </lineage>
</organism>
<dbReference type="Proteomes" id="UP000663555">
    <property type="component" value="Chromosome"/>
</dbReference>
<dbReference type="RefSeq" id="WP_206643023.1">
    <property type="nucleotide sequence ID" value="NZ_CP071247.1"/>
</dbReference>
<accession>A0ABX7MNG1</accession>
<proteinExistence type="predicted"/>
<evidence type="ECO:0000313" key="2">
    <source>
        <dbReference type="Proteomes" id="UP000663555"/>
    </source>
</evidence>